<dbReference type="InterPro" id="IPR032675">
    <property type="entry name" value="LRR_dom_sf"/>
</dbReference>
<dbReference type="OrthoDB" id="2800666at2759"/>
<evidence type="ECO:0000313" key="2">
    <source>
        <dbReference type="Proteomes" id="UP000287166"/>
    </source>
</evidence>
<dbReference type="RefSeq" id="XP_027616753.1">
    <property type="nucleotide sequence ID" value="XM_027760952.1"/>
</dbReference>
<proteinExistence type="predicted"/>
<dbReference type="GeneID" id="38782757"/>
<evidence type="ECO:0008006" key="3">
    <source>
        <dbReference type="Google" id="ProtNLM"/>
    </source>
</evidence>
<dbReference type="Proteomes" id="UP000287166">
    <property type="component" value="Unassembled WGS sequence"/>
</dbReference>
<name>A0A401GUH8_9APHY</name>
<evidence type="ECO:0000313" key="1">
    <source>
        <dbReference type="EMBL" id="GBE85840.1"/>
    </source>
</evidence>
<protein>
    <recommendedName>
        <fullName evidence="3">F-box domain-containing protein</fullName>
    </recommendedName>
</protein>
<reference evidence="1 2" key="1">
    <citation type="journal article" date="2018" name="Sci. Rep.">
        <title>Genome sequence of the cauliflower mushroom Sparassis crispa (Hanabiratake) and its association with beneficial usage.</title>
        <authorList>
            <person name="Kiyama R."/>
            <person name="Furutani Y."/>
            <person name="Kawaguchi K."/>
            <person name="Nakanishi T."/>
        </authorList>
    </citation>
    <scope>NUCLEOTIDE SEQUENCE [LARGE SCALE GENOMIC DNA]</scope>
</reference>
<comment type="caution">
    <text evidence="1">The sequence shown here is derived from an EMBL/GenBank/DDBJ whole genome shotgun (WGS) entry which is preliminary data.</text>
</comment>
<gene>
    <name evidence="1" type="ORF">SCP_0803620</name>
</gene>
<organism evidence="1 2">
    <name type="scientific">Sparassis crispa</name>
    <dbReference type="NCBI Taxonomy" id="139825"/>
    <lineage>
        <taxon>Eukaryota</taxon>
        <taxon>Fungi</taxon>
        <taxon>Dikarya</taxon>
        <taxon>Basidiomycota</taxon>
        <taxon>Agaricomycotina</taxon>
        <taxon>Agaricomycetes</taxon>
        <taxon>Polyporales</taxon>
        <taxon>Sparassidaceae</taxon>
        <taxon>Sparassis</taxon>
    </lineage>
</organism>
<dbReference type="Gene3D" id="3.80.10.10">
    <property type="entry name" value="Ribonuclease Inhibitor"/>
    <property type="match status" value="1"/>
</dbReference>
<dbReference type="InParanoid" id="A0A401GUH8"/>
<dbReference type="AlphaFoldDB" id="A0A401GUH8"/>
<dbReference type="EMBL" id="BFAD01000008">
    <property type="protein sequence ID" value="GBE85840.1"/>
    <property type="molecule type" value="Genomic_DNA"/>
</dbReference>
<accession>A0A401GUH8</accession>
<dbReference type="SUPFAM" id="SSF52047">
    <property type="entry name" value="RNI-like"/>
    <property type="match status" value="1"/>
</dbReference>
<keyword evidence="2" id="KW-1185">Reference proteome</keyword>
<sequence length="416" mass="46085">MPNLLWGTVPTVPPVILYILPHAHRIRSLRWLGLSRSEMQILLSNLIFAAPSLETLELSCSHHGKRDDLLFAPAENQFPRIRSISLSGIFIPLSLSMFRGLVSLQLGHLNSSHTPSMDMLLDVLEACPDLHVLSITHPPRKSAQNWHSNSIVSLPRLSQLGILNMSPDMPRLLDYLRISAQTCVDIRGQSTLAMSDEEACAPFLFSGRTRLPNLTDVTDVAISLSTLLSFDLELTATAASAQKLRVRLAYTQFSRSAPSKGASTVYRAFAQLFGSSPVRSLCTSGMGGTVDTWRDTLRSFPLLQRLHVQFIGAEEAVSLLRCLAGEAEEELVCPELVHLGLPNHLDPQLLAAVVVCLDRRAARGCRLGTFSWRILNGSRQRFRLKMETIEMIKRKVEVFECDASEARRSVSAAILL</sequence>